<organism evidence="1 2">
    <name type="scientific">Marasmius tenuissimus</name>
    <dbReference type="NCBI Taxonomy" id="585030"/>
    <lineage>
        <taxon>Eukaryota</taxon>
        <taxon>Fungi</taxon>
        <taxon>Dikarya</taxon>
        <taxon>Basidiomycota</taxon>
        <taxon>Agaricomycotina</taxon>
        <taxon>Agaricomycetes</taxon>
        <taxon>Agaricomycetidae</taxon>
        <taxon>Agaricales</taxon>
        <taxon>Marasmiineae</taxon>
        <taxon>Marasmiaceae</taxon>
        <taxon>Marasmius</taxon>
    </lineage>
</organism>
<evidence type="ECO:0008006" key="3">
    <source>
        <dbReference type="Google" id="ProtNLM"/>
    </source>
</evidence>
<proteinExistence type="predicted"/>
<accession>A0ABR2ZVS0</accession>
<evidence type="ECO:0000313" key="2">
    <source>
        <dbReference type="Proteomes" id="UP001437256"/>
    </source>
</evidence>
<reference evidence="1 2" key="1">
    <citation type="submission" date="2024-05" db="EMBL/GenBank/DDBJ databases">
        <title>A draft genome resource for the thread blight pathogen Marasmius tenuissimus strain MS-2.</title>
        <authorList>
            <person name="Yulfo-Soto G.E."/>
            <person name="Baruah I.K."/>
            <person name="Amoako-Attah I."/>
            <person name="Bukari Y."/>
            <person name="Meinhardt L.W."/>
            <person name="Bailey B.A."/>
            <person name="Cohen S.P."/>
        </authorList>
    </citation>
    <scope>NUCLEOTIDE SEQUENCE [LARGE SCALE GENOMIC DNA]</scope>
    <source>
        <strain evidence="1 2">MS-2</strain>
    </source>
</reference>
<keyword evidence="2" id="KW-1185">Reference proteome</keyword>
<gene>
    <name evidence="1" type="ORF">AAF712_008131</name>
</gene>
<protein>
    <recommendedName>
        <fullName evidence="3">BTB domain-containing protein</fullName>
    </recommendedName>
</protein>
<dbReference type="Proteomes" id="UP001437256">
    <property type="component" value="Unassembled WGS sequence"/>
</dbReference>
<comment type="caution">
    <text evidence="1">The sequence shown here is derived from an EMBL/GenBank/DDBJ whole genome shotgun (WGS) entry which is preliminary data.</text>
</comment>
<name>A0ABR2ZVS0_9AGAR</name>
<dbReference type="EMBL" id="JBBXMP010000055">
    <property type="protein sequence ID" value="KAL0064878.1"/>
    <property type="molecule type" value="Genomic_DNA"/>
</dbReference>
<evidence type="ECO:0000313" key="1">
    <source>
        <dbReference type="EMBL" id="KAL0064878.1"/>
    </source>
</evidence>
<sequence>MEAQGIPPCGIEGCGFPIDIVIKSKDGGLFGTHTKHLELFNNSFPSIDSVAHRIEDVLPFEENADVVDMFLRFCHNHPSGPMDIASLGVDSAISLHKAVHRYQNYHALRACDTALNGLCLESDDNAIKILLYRTLHTLVNGPLEHLDDLIRRALTLSVRPPRTALATLLTYGRGYEGEIFAIYAIYAEKWRAIYERYQRVLSQQLRPNPSHDRLQERALRGHLEMTGHHIPAVNDLYQVESILGTLSDHDAEMYGDWYSNLYGVISAFPTWEGCSNIYKAQALRG</sequence>